<name>A0A4P9W4W6_9FUNG</name>
<protein>
    <submittedName>
        <fullName evidence="1">Uncharacterized protein</fullName>
    </submittedName>
</protein>
<proteinExistence type="predicted"/>
<gene>
    <name evidence="1" type="ORF">BDK51DRAFT_37139</name>
</gene>
<reference evidence="2" key="1">
    <citation type="journal article" date="2018" name="Nat. Microbiol.">
        <title>Leveraging single-cell genomics to expand the fungal tree of life.</title>
        <authorList>
            <person name="Ahrendt S.R."/>
            <person name="Quandt C.A."/>
            <person name="Ciobanu D."/>
            <person name="Clum A."/>
            <person name="Salamov A."/>
            <person name="Andreopoulos B."/>
            <person name="Cheng J.F."/>
            <person name="Woyke T."/>
            <person name="Pelin A."/>
            <person name="Henrissat B."/>
            <person name="Reynolds N.K."/>
            <person name="Benny G.L."/>
            <person name="Smith M.E."/>
            <person name="James T.Y."/>
            <person name="Grigoriev I.V."/>
        </authorList>
    </citation>
    <scope>NUCLEOTIDE SEQUENCE [LARGE SCALE GENOMIC DNA]</scope>
</reference>
<evidence type="ECO:0000313" key="2">
    <source>
        <dbReference type="Proteomes" id="UP000269721"/>
    </source>
</evidence>
<dbReference type="Proteomes" id="UP000269721">
    <property type="component" value="Unassembled WGS sequence"/>
</dbReference>
<accession>A0A4P9W4W6</accession>
<dbReference type="AlphaFoldDB" id="A0A4P9W4W6"/>
<dbReference type="EMBL" id="KZ997554">
    <property type="protein sequence ID" value="RKO87264.1"/>
    <property type="molecule type" value="Genomic_DNA"/>
</dbReference>
<organism evidence="1 2">
    <name type="scientific">Blyttiomyces helicus</name>
    <dbReference type="NCBI Taxonomy" id="388810"/>
    <lineage>
        <taxon>Eukaryota</taxon>
        <taxon>Fungi</taxon>
        <taxon>Fungi incertae sedis</taxon>
        <taxon>Chytridiomycota</taxon>
        <taxon>Chytridiomycota incertae sedis</taxon>
        <taxon>Chytridiomycetes</taxon>
        <taxon>Chytridiomycetes incertae sedis</taxon>
        <taxon>Blyttiomyces</taxon>
    </lineage>
</organism>
<sequence>MKLTEKVKRGLTGEATDRSDFPRGLVCALITPAQPKKDILWIRRWMLLDLGARKQVVSLSKLPHARPLSLVHPLSGPLLLTQKWHDSSSAGASPHRHVKLGIQDTRRALICALLARKDATHHHIISRLDLDSTLTITRQSSWMMVSGGIIFAMRSPRFCSGVALRESAHGESGAEAVHLKRPSELATFAPVSRLIATFGLNAPEDADKISSSSFLSMRSYLPKGARAASRDL</sequence>
<evidence type="ECO:0000313" key="1">
    <source>
        <dbReference type="EMBL" id="RKO87264.1"/>
    </source>
</evidence>
<keyword evidence="2" id="KW-1185">Reference proteome</keyword>